<name>A0A2K2UAQ3_9ACTN</name>
<keyword evidence="4" id="KW-0804">Transcription</keyword>
<evidence type="ECO:0000259" key="5">
    <source>
        <dbReference type="PROSITE" id="PS50931"/>
    </source>
</evidence>
<comment type="caution">
    <text evidence="6">The sequence shown here is derived from an EMBL/GenBank/DDBJ whole genome shotgun (WGS) entry which is preliminary data.</text>
</comment>
<dbReference type="GO" id="GO:0003677">
    <property type="term" value="F:DNA binding"/>
    <property type="evidence" value="ECO:0007669"/>
    <property type="project" value="UniProtKB-KW"/>
</dbReference>
<dbReference type="PROSITE" id="PS50931">
    <property type="entry name" value="HTH_LYSR"/>
    <property type="match status" value="1"/>
</dbReference>
<dbReference type="RefSeq" id="WP_103265371.1">
    <property type="nucleotide sequence ID" value="NZ_CABMLE010000010.1"/>
</dbReference>
<dbReference type="OrthoDB" id="3181812at2"/>
<proteinExistence type="inferred from homology"/>
<evidence type="ECO:0000256" key="1">
    <source>
        <dbReference type="ARBA" id="ARBA00009437"/>
    </source>
</evidence>
<dbReference type="Gene3D" id="3.40.190.10">
    <property type="entry name" value="Periplasmic binding protein-like II"/>
    <property type="match status" value="2"/>
</dbReference>
<keyword evidence="7" id="KW-1185">Reference proteome</keyword>
<dbReference type="GO" id="GO:0003700">
    <property type="term" value="F:DNA-binding transcription factor activity"/>
    <property type="evidence" value="ECO:0007669"/>
    <property type="project" value="InterPro"/>
</dbReference>
<keyword evidence="2" id="KW-0805">Transcription regulation</keyword>
<evidence type="ECO:0000313" key="7">
    <source>
        <dbReference type="Proteomes" id="UP000236197"/>
    </source>
</evidence>
<dbReference type="InterPro" id="IPR036390">
    <property type="entry name" value="WH_DNA-bd_sf"/>
</dbReference>
<dbReference type="SUPFAM" id="SSF46785">
    <property type="entry name" value="Winged helix' DNA-binding domain"/>
    <property type="match status" value="1"/>
</dbReference>
<comment type="similarity">
    <text evidence="1">Belongs to the LysR transcriptional regulatory family.</text>
</comment>
<dbReference type="Proteomes" id="UP000236197">
    <property type="component" value="Unassembled WGS sequence"/>
</dbReference>
<keyword evidence="3" id="KW-0238">DNA-binding</keyword>
<feature type="domain" description="HTH lysR-type" evidence="5">
    <location>
        <begin position="1"/>
        <end position="58"/>
    </location>
</feature>
<evidence type="ECO:0000256" key="3">
    <source>
        <dbReference type="ARBA" id="ARBA00023125"/>
    </source>
</evidence>
<accession>A0A2K2UAQ3</accession>
<dbReference type="GO" id="GO:0032993">
    <property type="term" value="C:protein-DNA complex"/>
    <property type="evidence" value="ECO:0007669"/>
    <property type="project" value="TreeGrafter"/>
</dbReference>
<dbReference type="Pfam" id="PF00126">
    <property type="entry name" value="HTH_1"/>
    <property type="match status" value="1"/>
</dbReference>
<evidence type="ECO:0000313" key="6">
    <source>
        <dbReference type="EMBL" id="PNV67298.1"/>
    </source>
</evidence>
<reference evidence="7" key="1">
    <citation type="submission" date="2018-01" db="EMBL/GenBank/DDBJ databases">
        <title>Rubneribacter badeniensis gen. nov., sp. nov., and Colonibacter rubneri, gen. nov., sp. nov., WGS of new members of the Eggerthellaceae.</title>
        <authorList>
            <person name="Danylec N."/>
            <person name="Stoll D.A."/>
            <person name="Doetsch A."/>
            <person name="Kulling S.E."/>
            <person name="Huch M."/>
        </authorList>
    </citation>
    <scope>NUCLEOTIDE SEQUENCE [LARGE SCALE GENOMIC DNA]</scope>
    <source>
        <strain evidence="7">ResAG-96</strain>
    </source>
</reference>
<gene>
    <name evidence="6" type="ORF">C2L71_08630</name>
</gene>
<dbReference type="Gene3D" id="1.10.10.10">
    <property type="entry name" value="Winged helix-like DNA-binding domain superfamily/Winged helix DNA-binding domain"/>
    <property type="match status" value="1"/>
</dbReference>
<evidence type="ECO:0000256" key="4">
    <source>
        <dbReference type="ARBA" id="ARBA00023163"/>
    </source>
</evidence>
<dbReference type="PANTHER" id="PTHR30346:SF0">
    <property type="entry name" value="HCA OPERON TRANSCRIPTIONAL ACTIVATOR HCAR"/>
    <property type="match status" value="1"/>
</dbReference>
<dbReference type="SUPFAM" id="SSF53850">
    <property type="entry name" value="Periplasmic binding protein-like II"/>
    <property type="match status" value="1"/>
</dbReference>
<dbReference type="EMBL" id="PPEK01000010">
    <property type="protein sequence ID" value="PNV67298.1"/>
    <property type="molecule type" value="Genomic_DNA"/>
</dbReference>
<protein>
    <submittedName>
        <fullName evidence="6">LysR family transcriptional regulator</fullName>
    </submittedName>
</protein>
<sequence length="310" mass="34770">MNLSQLYYFKKLAELQHYAKAAKELYITQPSLSNAISSLENELGVSLFQKTGRNIHLTKYGVEFLDYVTAGLEQIDKGVAMMKSYTGCGDGGKIDLGCIITVQTNYIPKLISNYKATISSDVQFTVREDASASLIGDLKRGLYDVVFCAHGETDPDIWYTPVLTQRLVVAMSSDCPLASKEFLVPEDLADQRLITYSDAIPIGKAVKKMLDDRGMSHAEYAYQDETILAGFAVNGVEVALMLDTFFLRSVENAEVRPLYNNADERKGFYHRIYLGYSTKNYHPYCVDHFIQYVTNEKQLPASDEGAIYID</sequence>
<dbReference type="PRINTS" id="PR00039">
    <property type="entry name" value="HTHLYSR"/>
</dbReference>
<dbReference type="InterPro" id="IPR036388">
    <property type="entry name" value="WH-like_DNA-bd_sf"/>
</dbReference>
<dbReference type="FunFam" id="1.10.10.10:FF:000001">
    <property type="entry name" value="LysR family transcriptional regulator"/>
    <property type="match status" value="1"/>
</dbReference>
<dbReference type="InterPro" id="IPR005119">
    <property type="entry name" value="LysR_subst-bd"/>
</dbReference>
<evidence type="ECO:0000256" key="2">
    <source>
        <dbReference type="ARBA" id="ARBA00023015"/>
    </source>
</evidence>
<dbReference type="PANTHER" id="PTHR30346">
    <property type="entry name" value="TRANSCRIPTIONAL DUAL REGULATOR HCAR-RELATED"/>
    <property type="match status" value="1"/>
</dbReference>
<dbReference type="InterPro" id="IPR000847">
    <property type="entry name" value="LysR_HTH_N"/>
</dbReference>
<dbReference type="Pfam" id="PF03466">
    <property type="entry name" value="LysR_substrate"/>
    <property type="match status" value="1"/>
</dbReference>
<organism evidence="6 7">
    <name type="scientific">Enteroscipio rubneri</name>
    <dbReference type="NCBI Taxonomy" id="2070686"/>
    <lineage>
        <taxon>Bacteria</taxon>
        <taxon>Bacillati</taxon>
        <taxon>Actinomycetota</taxon>
        <taxon>Coriobacteriia</taxon>
        <taxon>Eggerthellales</taxon>
        <taxon>Eggerthellaceae</taxon>
        <taxon>Enteroscipio</taxon>
    </lineage>
</organism>
<dbReference type="AlphaFoldDB" id="A0A2K2UAQ3"/>